<comment type="caution">
    <text evidence="3">The sequence shown here is derived from an EMBL/GenBank/DDBJ whole genome shotgun (WGS) entry which is preliminary data.</text>
</comment>
<evidence type="ECO:0000313" key="3">
    <source>
        <dbReference type="EMBL" id="CAF4101279.1"/>
    </source>
</evidence>
<accession>A0A8S2QC61</accession>
<protein>
    <submittedName>
        <fullName evidence="3">Uncharacterized protein</fullName>
    </submittedName>
</protein>
<dbReference type="Proteomes" id="UP000682733">
    <property type="component" value="Unassembled WGS sequence"/>
</dbReference>
<evidence type="ECO:0000256" key="1">
    <source>
        <dbReference type="SAM" id="MobiDB-lite"/>
    </source>
</evidence>
<gene>
    <name evidence="2" type="ORF">OVA965_LOCUS28307</name>
    <name evidence="3" type="ORF">TMI583_LOCUS29058</name>
</gene>
<feature type="compositionally biased region" description="Basic and acidic residues" evidence="1">
    <location>
        <begin position="26"/>
        <end position="37"/>
    </location>
</feature>
<organism evidence="3 4">
    <name type="scientific">Didymodactylos carnosus</name>
    <dbReference type="NCBI Taxonomy" id="1234261"/>
    <lineage>
        <taxon>Eukaryota</taxon>
        <taxon>Metazoa</taxon>
        <taxon>Spiralia</taxon>
        <taxon>Gnathifera</taxon>
        <taxon>Rotifera</taxon>
        <taxon>Eurotatoria</taxon>
        <taxon>Bdelloidea</taxon>
        <taxon>Philodinida</taxon>
        <taxon>Philodinidae</taxon>
        <taxon>Didymodactylos</taxon>
    </lineage>
</organism>
<dbReference type="EMBL" id="CAJOBA010040812">
    <property type="protein sequence ID" value="CAF4101279.1"/>
    <property type="molecule type" value="Genomic_DNA"/>
</dbReference>
<feature type="non-terminal residue" evidence="3">
    <location>
        <position position="1"/>
    </location>
</feature>
<name>A0A8S2QC61_9BILA</name>
<evidence type="ECO:0000313" key="4">
    <source>
        <dbReference type="Proteomes" id="UP000682733"/>
    </source>
</evidence>
<sequence length="37" mass="4160">IQNMLLTNDGNDNTTTKHYGAINDDLNGKETNEPKNR</sequence>
<dbReference type="EMBL" id="CAJNOK010019238">
    <property type="protein sequence ID" value="CAF1296073.1"/>
    <property type="molecule type" value="Genomic_DNA"/>
</dbReference>
<evidence type="ECO:0000313" key="2">
    <source>
        <dbReference type="EMBL" id="CAF1296073.1"/>
    </source>
</evidence>
<proteinExistence type="predicted"/>
<feature type="region of interest" description="Disordered" evidence="1">
    <location>
        <begin position="1"/>
        <end position="37"/>
    </location>
</feature>
<dbReference type="AlphaFoldDB" id="A0A8S2QC61"/>
<dbReference type="Proteomes" id="UP000677228">
    <property type="component" value="Unassembled WGS sequence"/>
</dbReference>
<reference evidence="3" key="1">
    <citation type="submission" date="2021-02" db="EMBL/GenBank/DDBJ databases">
        <authorList>
            <person name="Nowell W R."/>
        </authorList>
    </citation>
    <scope>NUCLEOTIDE SEQUENCE</scope>
</reference>
<feature type="compositionally biased region" description="Low complexity" evidence="1">
    <location>
        <begin position="1"/>
        <end position="16"/>
    </location>
</feature>